<keyword evidence="3" id="KW-1185">Reference proteome</keyword>
<comment type="caution">
    <text evidence="2">The sequence shown here is derived from an EMBL/GenBank/DDBJ whole genome shotgun (WGS) entry which is preliminary data.</text>
</comment>
<sequence length="385" mass="42855">MATTPTQLPIPSEKPQDLKFNAGKIDEFVTSMGWTYTDRFGVKHYTIEGVRHIAELGFAAQLLSQEQRFNLFIQNSGYEVIGDYEDGPLTITEYNQLIRYDGELWKITAATDIPFTTTGNDTTSWSVDSVHFVSVGDAALRQTLFGNDMVNLSPLYYGAKGDGLTDDTSAFTLLESETENRIIDLSGKNYAVDFLPSKNKYVNGIFQINGVKAPPNGELFKSNQLNSNTRATAFDSAASLIYQWRLTSTWLRGEDKNAVQSLAFDEKNRFIYAMYETSTYGGSSVIYRMPMDWGGNLERPLWGADADVRVGHQGMGIENGRDGKTYLWATKRYNSTVPASNDPQAGCKVIRFPLDGVPSYSTDSGAVNPWEGRGGVYFESVQEFI</sequence>
<accession>A0A419NET9</accession>
<dbReference type="InterPro" id="IPR036278">
    <property type="entry name" value="Sialidase_sf"/>
</dbReference>
<dbReference type="Pfam" id="PF12218">
    <property type="entry name" value="End_N_terminal"/>
    <property type="match status" value="1"/>
</dbReference>
<dbReference type="Proteomes" id="UP000284908">
    <property type="component" value="Unassembled WGS sequence"/>
</dbReference>
<dbReference type="Gene3D" id="3.30.750.60">
    <property type="entry name" value="Endosialidase, N-terminal extension domain"/>
    <property type="match status" value="1"/>
</dbReference>
<evidence type="ECO:0000313" key="3">
    <source>
        <dbReference type="Proteomes" id="UP000284908"/>
    </source>
</evidence>
<dbReference type="InterPro" id="IPR024429">
    <property type="entry name" value="Endosialidase_N-extension"/>
</dbReference>
<name>A0A419NET9_9GAMM</name>
<evidence type="ECO:0000259" key="1">
    <source>
        <dbReference type="Pfam" id="PF12218"/>
    </source>
</evidence>
<evidence type="ECO:0000313" key="2">
    <source>
        <dbReference type="EMBL" id="RJT47255.1"/>
    </source>
</evidence>
<dbReference type="AlphaFoldDB" id="A0A419NET9"/>
<gene>
    <name evidence="2" type="ORF">D6C13_02510</name>
</gene>
<dbReference type="EMBL" id="RAHH01000002">
    <property type="protein sequence ID" value="RJT47255.1"/>
    <property type="molecule type" value="Genomic_DNA"/>
</dbReference>
<feature type="domain" description="Endosialidase N-terminal extension" evidence="1">
    <location>
        <begin position="159"/>
        <end position="207"/>
    </location>
</feature>
<protein>
    <recommendedName>
        <fullName evidence="1">Endosialidase N-terminal extension domain-containing protein</fullName>
    </recommendedName>
</protein>
<feature type="non-terminal residue" evidence="2">
    <location>
        <position position="385"/>
    </location>
</feature>
<organism evidence="2 3">
    <name type="scientific">Rahnella woolbedingensis</name>
    <dbReference type="NCBI Taxonomy" id="1510574"/>
    <lineage>
        <taxon>Bacteria</taxon>
        <taxon>Pseudomonadati</taxon>
        <taxon>Pseudomonadota</taxon>
        <taxon>Gammaproteobacteria</taxon>
        <taxon>Enterobacterales</taxon>
        <taxon>Yersiniaceae</taxon>
        <taxon>Rahnella</taxon>
    </lineage>
</organism>
<proteinExistence type="predicted"/>
<reference evidence="2 3" key="1">
    <citation type="submission" date="2018-09" db="EMBL/GenBank/DDBJ databases">
        <authorList>
            <person name="Le Fleche-Mateos A."/>
        </authorList>
    </citation>
    <scope>NUCLEOTIDE SEQUENCE [LARGE SCALE GENOMIC DNA]</scope>
    <source>
        <strain evidence="2 3">DSM 27399</strain>
    </source>
</reference>
<dbReference type="SUPFAM" id="SSF50939">
    <property type="entry name" value="Sialidases"/>
    <property type="match status" value="1"/>
</dbReference>